<gene>
    <name evidence="9" type="ORF">EBX74_04365</name>
</gene>
<dbReference type="PROSITE" id="PS00101">
    <property type="entry name" value="HEXAPEP_TRANSFERASES"/>
    <property type="match status" value="2"/>
</dbReference>
<evidence type="ECO:0000313" key="10">
    <source>
        <dbReference type="Proteomes" id="UP000747791"/>
    </source>
</evidence>
<dbReference type="SUPFAM" id="SSF51161">
    <property type="entry name" value="Trimeric LpxA-like enzymes"/>
    <property type="match status" value="1"/>
</dbReference>
<comment type="caution">
    <text evidence="9">The sequence shown here is derived from an EMBL/GenBank/DDBJ whole genome shotgun (WGS) entry which is preliminary data.</text>
</comment>
<evidence type="ECO:0000256" key="2">
    <source>
        <dbReference type="ARBA" id="ARBA00022556"/>
    </source>
</evidence>
<dbReference type="Pfam" id="PF25087">
    <property type="entry name" value="GMPPB_C"/>
    <property type="match status" value="1"/>
</dbReference>
<feature type="domain" description="Mannose-1-phosphate guanyltransferase C-terminal" evidence="8">
    <location>
        <begin position="130"/>
        <end position="199"/>
    </location>
</feature>
<dbReference type="Proteomes" id="UP000747791">
    <property type="component" value="Unassembled WGS sequence"/>
</dbReference>
<dbReference type="GO" id="GO:0016410">
    <property type="term" value="F:N-acyltransferase activity"/>
    <property type="evidence" value="ECO:0007669"/>
    <property type="project" value="InterPro"/>
</dbReference>
<keyword evidence="2" id="KW-0441">Lipid A biosynthesis</keyword>
<protein>
    <submittedName>
        <fullName evidence="9">UDP-3-O-(3-hydroxymyristoyl)glucosamine N-acyltransferase</fullName>
    </submittedName>
</protein>
<evidence type="ECO:0000256" key="6">
    <source>
        <dbReference type="ARBA" id="ARBA00023315"/>
    </source>
</evidence>
<feature type="domain" description="UDP-3-O-[3-hydroxymyristoyl] glucosamine N-acyltransferase non-repeat region" evidence="7">
    <location>
        <begin position="32"/>
        <end position="98"/>
    </location>
</feature>
<keyword evidence="5" id="KW-0443">Lipid metabolism</keyword>
<dbReference type="Gene3D" id="3.40.1390.10">
    <property type="entry name" value="MurE/MurF, N-terminal domain"/>
    <property type="match status" value="1"/>
</dbReference>
<keyword evidence="3" id="KW-0808">Transferase</keyword>
<keyword evidence="1" id="KW-0444">Lipid biosynthesis</keyword>
<dbReference type="PANTHER" id="PTHR43378">
    <property type="entry name" value="UDP-3-O-ACYLGLUCOSAMINE N-ACYLTRANSFERASE"/>
    <property type="match status" value="1"/>
</dbReference>
<dbReference type="InterPro" id="IPR020573">
    <property type="entry name" value="UDP_GlcNAc_AcTrfase_non-rep"/>
</dbReference>
<dbReference type="GO" id="GO:0009245">
    <property type="term" value="P:lipid A biosynthetic process"/>
    <property type="evidence" value="ECO:0007669"/>
    <property type="project" value="UniProtKB-KW"/>
</dbReference>
<evidence type="ECO:0000256" key="3">
    <source>
        <dbReference type="ARBA" id="ARBA00022679"/>
    </source>
</evidence>
<evidence type="ECO:0000259" key="7">
    <source>
        <dbReference type="Pfam" id="PF04613"/>
    </source>
</evidence>
<dbReference type="EMBL" id="RGOB01000170">
    <property type="protein sequence ID" value="NCU53502.1"/>
    <property type="molecule type" value="Genomic_DNA"/>
</dbReference>
<dbReference type="InterPro" id="IPR011004">
    <property type="entry name" value="Trimer_LpxA-like_sf"/>
</dbReference>
<evidence type="ECO:0000256" key="5">
    <source>
        <dbReference type="ARBA" id="ARBA00023098"/>
    </source>
</evidence>
<name>A0A966HUZ7_9PROT</name>
<dbReference type="Gene3D" id="2.160.10.10">
    <property type="entry name" value="Hexapeptide repeat proteins"/>
    <property type="match status" value="2"/>
</dbReference>
<keyword evidence="6" id="KW-0012">Acyltransferase</keyword>
<accession>A0A966HUZ7</accession>
<dbReference type="GO" id="GO:0016020">
    <property type="term" value="C:membrane"/>
    <property type="evidence" value="ECO:0007669"/>
    <property type="project" value="GOC"/>
</dbReference>
<dbReference type="AlphaFoldDB" id="A0A966HUZ7"/>
<reference evidence="9" key="1">
    <citation type="submission" date="2018-10" db="EMBL/GenBank/DDBJ databases">
        <title>Iterative Subtractive Binning of Freshwater Chronoseries Metagenomes Recovers Nearly Complete Genomes from over Four Hundred Novel Species.</title>
        <authorList>
            <person name="Rodriguez-R L.M."/>
            <person name="Tsementzi D."/>
            <person name="Luo C."/>
            <person name="Konstantinidis K.T."/>
        </authorList>
    </citation>
    <scope>NUCLEOTIDE SEQUENCE</scope>
    <source>
        <strain evidence="9">WB8_2A_004</strain>
    </source>
</reference>
<evidence type="ECO:0000256" key="1">
    <source>
        <dbReference type="ARBA" id="ARBA00022516"/>
    </source>
</evidence>
<dbReference type="InterPro" id="IPR056729">
    <property type="entry name" value="GMPPB_C"/>
</dbReference>
<organism evidence="9 10">
    <name type="scientific">Candidatus Fonsibacter lacus</name>
    <dbReference type="NCBI Taxonomy" id="2576439"/>
    <lineage>
        <taxon>Bacteria</taxon>
        <taxon>Pseudomonadati</taxon>
        <taxon>Pseudomonadota</taxon>
        <taxon>Alphaproteobacteria</taxon>
        <taxon>Candidatus Pelagibacterales</taxon>
        <taxon>Candidatus Pelagibacterales incertae sedis</taxon>
        <taxon>Candidatus Fonsibacter</taxon>
    </lineage>
</organism>
<dbReference type="Pfam" id="PF04613">
    <property type="entry name" value="LpxD"/>
    <property type="match status" value="1"/>
</dbReference>
<dbReference type="PANTHER" id="PTHR43378:SF2">
    <property type="entry name" value="UDP-3-O-ACYLGLUCOSAMINE N-ACYLTRANSFERASE 1, MITOCHONDRIAL-RELATED"/>
    <property type="match status" value="1"/>
</dbReference>
<dbReference type="InterPro" id="IPR018357">
    <property type="entry name" value="Hexapep_transf_CS"/>
</dbReference>
<evidence type="ECO:0000313" key="9">
    <source>
        <dbReference type="EMBL" id="NCU53502.1"/>
    </source>
</evidence>
<evidence type="ECO:0000256" key="4">
    <source>
        <dbReference type="ARBA" id="ARBA00022737"/>
    </source>
</evidence>
<dbReference type="InterPro" id="IPR007691">
    <property type="entry name" value="LpxD"/>
</dbReference>
<keyword evidence="4" id="KW-0677">Repeat</keyword>
<evidence type="ECO:0000259" key="8">
    <source>
        <dbReference type="Pfam" id="PF25087"/>
    </source>
</evidence>
<sequence length="279" mass="30655">MNKIFFKKIKNFIFLKDILHSNNYLENKYYNQKIFNVNNIKDAKNGEIIFFNDIKYENDLKATKASACITNKKLANYLNKKTIPIISENPLLDFYKVVSVFYPESSNDKEKIIIQKNKKVFLKKNNLIGENTLIDKSANIGNGTSIGNNAIIKQNVHIGKNCIIGSNVVIENALLGDNVIIKSGTLIGEGTSIDNQVQIAHNVKIGNFCMIAAQSGIAGSTIVGNNVQIGGQTGISGHLFIGNNVKIGGKSGVVSNIEDNKIVMGYPARSIRDFLTGNK</sequence>
<proteinExistence type="predicted"/>